<gene>
    <name evidence="1" type="ORF">A130_17255</name>
</gene>
<name>A0A1E5CXA5_9VIBR</name>
<accession>A0A1E5CXA5</accession>
<evidence type="ECO:0000313" key="1">
    <source>
        <dbReference type="EMBL" id="OEE75259.1"/>
    </source>
</evidence>
<organism evidence="1 2">
    <name type="scientific">Vibrio genomosp. F6 str. FF-238</name>
    <dbReference type="NCBI Taxonomy" id="1191298"/>
    <lineage>
        <taxon>Bacteria</taxon>
        <taxon>Pseudomonadati</taxon>
        <taxon>Pseudomonadota</taxon>
        <taxon>Gammaproteobacteria</taxon>
        <taxon>Vibrionales</taxon>
        <taxon>Vibrionaceae</taxon>
        <taxon>Vibrio</taxon>
    </lineage>
</organism>
<evidence type="ECO:0000313" key="2">
    <source>
        <dbReference type="Proteomes" id="UP000094165"/>
    </source>
</evidence>
<dbReference type="EMBL" id="AJYW02000158">
    <property type="protein sequence ID" value="OEE75259.1"/>
    <property type="molecule type" value="Genomic_DNA"/>
</dbReference>
<dbReference type="Proteomes" id="UP000094165">
    <property type="component" value="Unassembled WGS sequence"/>
</dbReference>
<proteinExistence type="predicted"/>
<keyword evidence="2" id="KW-1185">Reference proteome</keyword>
<dbReference type="RefSeq" id="WP_017052694.1">
    <property type="nucleotide sequence ID" value="NZ_AJYW02000158.1"/>
</dbReference>
<comment type="caution">
    <text evidence="1">The sequence shown here is derived from an EMBL/GenBank/DDBJ whole genome shotgun (WGS) entry which is preliminary data.</text>
</comment>
<dbReference type="AlphaFoldDB" id="A0A1E5CXA5"/>
<reference evidence="1 2" key="1">
    <citation type="journal article" date="2012" name="Science">
        <title>Ecological populations of bacteria act as socially cohesive units of antibiotic production and resistance.</title>
        <authorList>
            <person name="Cordero O.X."/>
            <person name="Wildschutte H."/>
            <person name="Kirkup B."/>
            <person name="Proehl S."/>
            <person name="Ngo L."/>
            <person name="Hussain F."/>
            <person name="Le Roux F."/>
            <person name="Mincer T."/>
            <person name="Polz M.F."/>
        </authorList>
    </citation>
    <scope>NUCLEOTIDE SEQUENCE [LARGE SCALE GENOMIC DNA]</scope>
    <source>
        <strain evidence="1 2">FF-238</strain>
    </source>
</reference>
<sequence length="225" mass="25961">MEIPKTLEQLGSFINKNEQLMSLTGLGSSLFEGETFQVSAKEFISYAEAELKEPSTIKSQVNCITNLKRALDCQVDTYLSVLGLRSYLKKKNIKVGRKLELLNRMGFIRLGSLERLNSIRNRIEHHYDVPEKLDLELYFDLISSFVELLEVALFEPISGVFNIGDTGYDISATYVREHKRCEFCFWQKGKLLPNELHFGINDDFESFAEAYRLHRNLIRFSLAKC</sequence>
<protein>
    <submittedName>
        <fullName evidence="1">Uncharacterized protein</fullName>
    </submittedName>
</protein>